<dbReference type="SUPFAM" id="SSF57552">
    <property type="entry name" value="Blood coagulation inhibitor (disintegrin)"/>
    <property type="match status" value="1"/>
</dbReference>
<dbReference type="InterPro" id="IPR051489">
    <property type="entry name" value="ADAM_Metalloproteinase"/>
</dbReference>
<dbReference type="Gene3D" id="3.40.390.10">
    <property type="entry name" value="Collagenase (Catalytic Domain)"/>
    <property type="match status" value="1"/>
</dbReference>
<keyword evidence="1" id="KW-0862">Zinc</keyword>
<dbReference type="InterPro" id="IPR001590">
    <property type="entry name" value="Peptidase_M12B"/>
</dbReference>
<feature type="active site" evidence="1">
    <location>
        <position position="104"/>
    </location>
</feature>
<feature type="binding site" evidence="1">
    <location>
        <position position="103"/>
    </location>
    <ligand>
        <name>Zn(2+)</name>
        <dbReference type="ChEBI" id="CHEBI:29105"/>
        <note>catalytic</note>
    </ligand>
</feature>
<dbReference type="EMBL" id="JPKZ01000755">
    <property type="protein sequence ID" value="KHN85609.1"/>
    <property type="molecule type" value="Genomic_DNA"/>
</dbReference>
<keyword evidence="2" id="KW-0812">Transmembrane</keyword>
<dbReference type="GO" id="GO:0046872">
    <property type="term" value="F:metal ion binding"/>
    <property type="evidence" value="ECO:0007669"/>
    <property type="project" value="UniProtKB-KW"/>
</dbReference>
<dbReference type="SUPFAM" id="SSF55486">
    <property type="entry name" value="Metalloproteases ('zincins'), catalytic domain"/>
    <property type="match status" value="1"/>
</dbReference>
<gene>
    <name evidence="5" type="primary">adam10</name>
    <name evidence="5" type="ORF">Tcan_13451</name>
</gene>
<accession>A0A0B2VW03</accession>
<keyword evidence="2" id="KW-0472">Membrane</keyword>
<dbReference type="OrthoDB" id="2149267at2759"/>
<feature type="transmembrane region" description="Helical" evidence="2">
    <location>
        <begin position="377"/>
        <end position="399"/>
    </location>
</feature>
<dbReference type="MEROPS" id="M12.210"/>
<name>A0A0B2VW03_TOXCA</name>
<dbReference type="GO" id="GO:0006509">
    <property type="term" value="P:membrane protein ectodomain proteolysis"/>
    <property type="evidence" value="ECO:0007669"/>
    <property type="project" value="TreeGrafter"/>
</dbReference>
<dbReference type="AlphaFoldDB" id="A0A0B2VW03"/>
<comment type="caution">
    <text evidence="1">Lacks conserved residue(s) required for the propagation of feature annotation.</text>
</comment>
<dbReference type="GO" id="GO:0007219">
    <property type="term" value="P:Notch signaling pathway"/>
    <property type="evidence" value="ECO:0007669"/>
    <property type="project" value="TreeGrafter"/>
</dbReference>
<keyword evidence="6" id="KW-1185">Reference proteome</keyword>
<comment type="caution">
    <text evidence="5">The sequence shown here is derived from an EMBL/GenBank/DDBJ whole genome shotgun (WGS) entry which is preliminary data.</text>
</comment>
<feature type="binding site" evidence="1">
    <location>
        <position position="113"/>
    </location>
    <ligand>
        <name>Zn(2+)</name>
        <dbReference type="ChEBI" id="CHEBI:29105"/>
        <note>catalytic</note>
    </ligand>
</feature>
<keyword evidence="2" id="KW-1133">Transmembrane helix</keyword>
<dbReference type="InterPro" id="IPR036436">
    <property type="entry name" value="Disintegrin_dom_sf"/>
</dbReference>
<dbReference type="PANTHER" id="PTHR45702:SF2">
    <property type="entry name" value="KUZBANIAN, ISOFORM A"/>
    <property type="match status" value="1"/>
</dbReference>
<reference evidence="5 6" key="1">
    <citation type="submission" date="2014-11" db="EMBL/GenBank/DDBJ databases">
        <title>Genetic blueprint of the zoonotic pathogen Toxocara canis.</title>
        <authorList>
            <person name="Zhu X.-Q."/>
            <person name="Korhonen P.K."/>
            <person name="Cai H."/>
            <person name="Young N.D."/>
            <person name="Nejsum P."/>
            <person name="von Samson-Himmelstjerna G."/>
            <person name="Boag P.R."/>
            <person name="Tan P."/>
            <person name="Li Q."/>
            <person name="Min J."/>
            <person name="Yang Y."/>
            <person name="Wang X."/>
            <person name="Fang X."/>
            <person name="Hall R.S."/>
            <person name="Hofmann A."/>
            <person name="Sternberg P.W."/>
            <person name="Jex A.R."/>
            <person name="Gasser R.B."/>
        </authorList>
    </citation>
    <scope>NUCLEOTIDE SEQUENCE [LARGE SCALE GENOMIC DNA]</scope>
    <source>
        <strain evidence="5">PN_DK_2014</strain>
    </source>
</reference>
<dbReference type="PANTHER" id="PTHR45702">
    <property type="entry name" value="ADAM10/ADAM17 METALLOPEPTIDASE FAMILY MEMBER"/>
    <property type="match status" value="1"/>
</dbReference>
<organism evidence="5 6">
    <name type="scientific">Toxocara canis</name>
    <name type="common">Canine roundworm</name>
    <dbReference type="NCBI Taxonomy" id="6265"/>
    <lineage>
        <taxon>Eukaryota</taxon>
        <taxon>Metazoa</taxon>
        <taxon>Ecdysozoa</taxon>
        <taxon>Nematoda</taxon>
        <taxon>Chromadorea</taxon>
        <taxon>Rhabditida</taxon>
        <taxon>Spirurina</taxon>
        <taxon>Ascaridomorpha</taxon>
        <taxon>Ascaridoidea</taxon>
        <taxon>Toxocaridae</taxon>
        <taxon>Toxocara</taxon>
    </lineage>
</organism>
<dbReference type="InterPro" id="IPR024079">
    <property type="entry name" value="MetalloPept_cat_dom_sf"/>
</dbReference>
<dbReference type="GO" id="GO:0004222">
    <property type="term" value="F:metalloendopeptidase activity"/>
    <property type="evidence" value="ECO:0007669"/>
    <property type="project" value="InterPro"/>
</dbReference>
<dbReference type="Proteomes" id="UP000031036">
    <property type="component" value="Unassembled WGS sequence"/>
</dbReference>
<feature type="binding site" evidence="1">
    <location>
        <position position="107"/>
    </location>
    <ligand>
        <name>Zn(2+)</name>
        <dbReference type="ChEBI" id="CHEBI:29105"/>
        <note>catalytic</note>
    </ligand>
</feature>
<evidence type="ECO:0000313" key="6">
    <source>
        <dbReference type="Proteomes" id="UP000031036"/>
    </source>
</evidence>
<dbReference type="PROSITE" id="PS50214">
    <property type="entry name" value="DISINTEGRIN_2"/>
    <property type="match status" value="1"/>
</dbReference>
<dbReference type="InterPro" id="IPR001762">
    <property type="entry name" value="Disintegrin_dom"/>
</dbReference>
<evidence type="ECO:0000259" key="3">
    <source>
        <dbReference type="PROSITE" id="PS50214"/>
    </source>
</evidence>
<evidence type="ECO:0000256" key="2">
    <source>
        <dbReference type="SAM" id="Phobius"/>
    </source>
</evidence>
<dbReference type="GO" id="GO:0007229">
    <property type="term" value="P:integrin-mediated signaling pathway"/>
    <property type="evidence" value="ECO:0007669"/>
    <property type="project" value="UniProtKB-KW"/>
</dbReference>
<feature type="domain" description="Peptidase M12B" evidence="4">
    <location>
        <begin position="24"/>
        <end position="145"/>
    </location>
</feature>
<keyword evidence="1" id="KW-0479">Metal-binding</keyword>
<protein>
    <submittedName>
        <fullName evidence="5">Disintegrin and metalloproteinase domain-containing protein 10</fullName>
    </submittedName>
</protein>
<keyword evidence="5" id="KW-0401">Integrin</keyword>
<evidence type="ECO:0000313" key="5">
    <source>
        <dbReference type="EMBL" id="KHN85609.1"/>
    </source>
</evidence>
<dbReference type="OMA" id="LITIQNY"/>
<sequence>MASCGDQPSGQEKNPFCSEDLDVEAFLHLNSQGNHYEYCLVYALTYRDFSDGVVGLAWIAGNDRRGGVCDGFAGGKSLNSGVVTLLNYGSSLPPRHSSLTMAHEIGHNFGSDHDSTPECKPGPPSGDFIMRPTGGLMSSGAMSLFILPNECQRCFGDVLKPNPVMSHKRTVGVKVSHNMVQRKMSLIFVCSVSVMGVNPAERVKYKKGNCFGYRESFCGNGVKEPGEICDCGSTKEECFKAGDPCCTPGKCTPLKSATCFPSDGPCCDPRSCKPFTLNDKKRCRKAAECLREQYCDGSACVSTFNLAQFDEEFEQAGRKGEKGLLMRPGSLCNAGKGKCDIFRKCRDIDVNGPLLRLTKFLVGEKLQAASNWIVDNWWIVALMAFAALLFMIVFVKICVVHTPSSNPKKPKPLGIREIVNHPLRIITGPAKDV</sequence>
<feature type="domain" description="Disintegrin" evidence="3">
    <location>
        <begin position="215"/>
        <end position="310"/>
    </location>
</feature>
<evidence type="ECO:0000256" key="1">
    <source>
        <dbReference type="PROSITE-ProRule" id="PRU00276"/>
    </source>
</evidence>
<dbReference type="GO" id="GO:0005886">
    <property type="term" value="C:plasma membrane"/>
    <property type="evidence" value="ECO:0007669"/>
    <property type="project" value="TreeGrafter"/>
</dbReference>
<proteinExistence type="predicted"/>
<dbReference type="SMART" id="SM00050">
    <property type="entry name" value="DISIN"/>
    <property type="match status" value="1"/>
</dbReference>
<dbReference type="STRING" id="6265.A0A0B2VW03"/>
<dbReference type="PROSITE" id="PS50215">
    <property type="entry name" value="ADAM_MEPRO"/>
    <property type="match status" value="1"/>
</dbReference>
<dbReference type="Pfam" id="PF13574">
    <property type="entry name" value="Reprolysin_2"/>
    <property type="match status" value="1"/>
</dbReference>
<evidence type="ECO:0000259" key="4">
    <source>
        <dbReference type="PROSITE" id="PS50215"/>
    </source>
</evidence>
<dbReference type="Gene3D" id="4.10.70.10">
    <property type="entry name" value="Disintegrin domain"/>
    <property type="match status" value="1"/>
</dbReference>